<dbReference type="PATRIC" id="fig|1415166.3.peg.6219"/>
<sequence length="369" mass="41066">MPASREFGAFKFAGGRYDTVGLPVHAMSELQRYAKLVGMVAHALYLEQNTDRRRVPQGFSEALDLRLTAIHPGSVQTVLEWTGFDTADQPIVDAHEDARALVDRTFEELAHSGQLPKEFPPKALGVLGQFGRSLRDDERIELGTYRDQRAVVNTHIRERLAAVANFETIDVERVLIGRITGIESLPRHSFTLVLAGPDAKRLDCGFADPETFTAIEEFVGYARDAPLCALTVLAEQRTSGELTVTDVLAVETALPPDWVARVAALSEIRDGWLNPETPRPTVESIDVLELLLARCVEHNIPRPLMYPSAEGGVQLEWRREASGLEIEIYNARTVDASWFALDSERSEDASFMFTDIDQIVEFIVGNLHD</sequence>
<name>W5TUE7_9NOCA</name>
<proteinExistence type="predicted"/>
<dbReference type="AlphaFoldDB" id="W5TUE7"/>
<dbReference type="STRING" id="1415166.NONO_c60450"/>
<dbReference type="HOGENOM" id="CLU_741597_0_0_11"/>
<organism evidence="1 2">
    <name type="scientific">Nocardia nova SH22a</name>
    <dbReference type="NCBI Taxonomy" id="1415166"/>
    <lineage>
        <taxon>Bacteria</taxon>
        <taxon>Bacillati</taxon>
        <taxon>Actinomycetota</taxon>
        <taxon>Actinomycetes</taxon>
        <taxon>Mycobacteriales</taxon>
        <taxon>Nocardiaceae</taxon>
        <taxon>Nocardia</taxon>
    </lineage>
</organism>
<gene>
    <name evidence="1" type="ORF">NONO_c60450</name>
</gene>
<reference evidence="1 2" key="1">
    <citation type="journal article" date="2014" name="Appl. Environ. Microbiol.">
        <title>Insights into the Microbial Degradation of Rubber and Gutta-Percha by Analysis of the Complete Genome of Nocardia nova SH22a.</title>
        <authorList>
            <person name="Luo Q."/>
            <person name="Hiessl S."/>
            <person name="Poehlein A."/>
            <person name="Daniel R."/>
            <person name="Steinbuchel A."/>
        </authorList>
    </citation>
    <scope>NUCLEOTIDE SEQUENCE [LARGE SCALE GENOMIC DNA]</scope>
    <source>
        <strain evidence="1">SH22a</strain>
    </source>
</reference>
<keyword evidence="2" id="KW-1185">Reference proteome</keyword>
<dbReference type="EMBL" id="CP006850">
    <property type="protein sequence ID" value="AHH20821.1"/>
    <property type="molecule type" value="Genomic_DNA"/>
</dbReference>
<evidence type="ECO:0000313" key="1">
    <source>
        <dbReference type="EMBL" id="AHH20821.1"/>
    </source>
</evidence>
<dbReference type="eggNOG" id="ENOG50314VX">
    <property type="taxonomic scope" value="Bacteria"/>
</dbReference>
<evidence type="ECO:0000313" key="2">
    <source>
        <dbReference type="Proteomes" id="UP000019150"/>
    </source>
</evidence>
<protein>
    <submittedName>
        <fullName evidence="1">Uncharacterized protein</fullName>
    </submittedName>
</protein>
<dbReference type="Proteomes" id="UP000019150">
    <property type="component" value="Chromosome"/>
</dbReference>
<accession>W5TUE7</accession>
<dbReference type="KEGG" id="nno:NONO_c60450"/>